<accession>Q5SJR2</accession>
<dbReference type="Gene3D" id="3.40.50.1010">
    <property type="entry name" value="5'-nuclease"/>
    <property type="match status" value="1"/>
</dbReference>
<keyword evidence="2" id="KW-1185">Reference proteome</keyword>
<dbReference type="EnsemblBacteria" id="BAD70769">
    <property type="protein sequence ID" value="BAD70769"/>
    <property type="gene ID" value="BAD70769"/>
</dbReference>
<dbReference type="KEGG" id="ttj:TTHA0946"/>
<evidence type="ECO:0000313" key="1">
    <source>
        <dbReference type="EMBL" id="BAD70769.1"/>
    </source>
</evidence>
<proteinExistence type="predicted"/>
<gene>
    <name evidence="1" type="ordered locus">TTHA0946</name>
</gene>
<sequence length="47" mass="5166">MARYRDLPLGFADAAVVAMAERNGGLVLSLDRHFHMVAQEGTIRVLP</sequence>
<dbReference type="InterPro" id="IPR029060">
    <property type="entry name" value="PIN-like_dom_sf"/>
</dbReference>
<dbReference type="SUPFAM" id="SSF88723">
    <property type="entry name" value="PIN domain-like"/>
    <property type="match status" value="1"/>
</dbReference>
<organism evidence="1 2">
    <name type="scientific">Thermus thermophilus (strain ATCC 27634 / DSM 579 / HB8)</name>
    <dbReference type="NCBI Taxonomy" id="300852"/>
    <lineage>
        <taxon>Bacteria</taxon>
        <taxon>Thermotogati</taxon>
        <taxon>Deinococcota</taxon>
        <taxon>Deinococci</taxon>
        <taxon>Thermales</taxon>
        <taxon>Thermaceae</taxon>
        <taxon>Thermus</taxon>
    </lineage>
</organism>
<dbReference type="HOGENOM" id="CLU_3174267_0_0_0"/>
<dbReference type="EMBL" id="AP008226">
    <property type="protein sequence ID" value="BAD70769.1"/>
    <property type="molecule type" value="Genomic_DNA"/>
</dbReference>
<dbReference type="PATRIC" id="fig|300852.9.peg.928"/>
<reference evidence="1 2" key="1">
    <citation type="submission" date="2004-11" db="EMBL/GenBank/DDBJ databases">
        <title>Complete genome sequence of Thermus thermophilus HB8.</title>
        <authorList>
            <person name="Masui R."/>
            <person name="Kurokawa K."/>
            <person name="Nakagawa N."/>
            <person name="Tokunaga F."/>
            <person name="Koyama Y."/>
            <person name="Shibata T."/>
            <person name="Oshima T."/>
            <person name="Yokoyama S."/>
            <person name="Yasunaga T."/>
            <person name="Kuramitsu S."/>
        </authorList>
    </citation>
    <scope>NUCLEOTIDE SEQUENCE [LARGE SCALE GENOMIC DNA]</scope>
    <source>
        <strain evidence="2">ATCC 27634 / DSM 579 / HB8</strain>
    </source>
</reference>
<evidence type="ECO:0008006" key="3">
    <source>
        <dbReference type="Google" id="ProtNLM"/>
    </source>
</evidence>
<protein>
    <recommendedName>
        <fullName evidence="3">PIN domain-containing protein</fullName>
    </recommendedName>
</protein>
<evidence type="ECO:0000313" key="2">
    <source>
        <dbReference type="Proteomes" id="UP000000532"/>
    </source>
</evidence>
<name>Q5SJR2_THET8</name>
<dbReference type="Proteomes" id="UP000000532">
    <property type="component" value="Chromosome"/>
</dbReference>
<dbReference type="AlphaFoldDB" id="Q5SJR2"/>